<dbReference type="PANTHER" id="PTHR12128:SF66">
    <property type="entry name" value="4-HYDROXY-2-OXOGLUTARATE ALDOLASE, MITOCHONDRIAL"/>
    <property type="match status" value="1"/>
</dbReference>
<dbReference type="InterPro" id="IPR002220">
    <property type="entry name" value="DapA-like"/>
</dbReference>
<gene>
    <name evidence="4" type="ORF">B9Q00_09550</name>
</gene>
<feature type="binding site" evidence="3">
    <location>
        <position position="50"/>
    </location>
    <ligand>
        <name>pyruvate</name>
        <dbReference type="ChEBI" id="CHEBI:15361"/>
    </ligand>
</feature>
<dbReference type="SMART" id="SM01130">
    <property type="entry name" value="DHDPS"/>
    <property type="match status" value="1"/>
</dbReference>
<dbReference type="PIRSF" id="PIRSF001365">
    <property type="entry name" value="DHDPS"/>
    <property type="match status" value="1"/>
</dbReference>
<feature type="active site" description="Schiff-base intermediate with substrate" evidence="2">
    <location>
        <position position="168"/>
    </location>
</feature>
<comment type="caution">
    <text evidence="4">The sequence shown here is derived from an EMBL/GenBank/DDBJ whole genome shotgun (WGS) entry which is preliminary data.</text>
</comment>
<dbReference type="Pfam" id="PF00701">
    <property type="entry name" value="DHDPS"/>
    <property type="match status" value="1"/>
</dbReference>
<feature type="active site" description="Proton donor/acceptor" evidence="2">
    <location>
        <position position="141"/>
    </location>
</feature>
<accession>A0A2R6ALC1</accession>
<dbReference type="GO" id="GO:0008840">
    <property type="term" value="F:4-hydroxy-tetrahydrodipicolinate synthase activity"/>
    <property type="evidence" value="ECO:0007669"/>
    <property type="project" value="TreeGrafter"/>
</dbReference>
<dbReference type="EMBL" id="NEXB01000080">
    <property type="protein sequence ID" value="PSN87167.1"/>
    <property type="molecule type" value="Genomic_DNA"/>
</dbReference>
<evidence type="ECO:0000256" key="2">
    <source>
        <dbReference type="PIRSR" id="PIRSR001365-1"/>
    </source>
</evidence>
<dbReference type="CDD" id="cd00408">
    <property type="entry name" value="DHDPS-like"/>
    <property type="match status" value="1"/>
</dbReference>
<evidence type="ECO:0000256" key="3">
    <source>
        <dbReference type="PIRSR" id="PIRSR001365-2"/>
    </source>
</evidence>
<dbReference type="AlphaFoldDB" id="A0A2R6ALC1"/>
<organism evidence="4 5">
    <name type="scientific">Candidatus Marsarchaeota G1 archaeon OSP_C</name>
    <dbReference type="NCBI Taxonomy" id="1978154"/>
    <lineage>
        <taxon>Archaea</taxon>
        <taxon>Candidatus Marsarchaeota</taxon>
        <taxon>Candidatus Marsarchaeota group 1</taxon>
    </lineage>
</organism>
<reference evidence="4 5" key="1">
    <citation type="submission" date="2017-04" db="EMBL/GenBank/DDBJ databases">
        <title>Novel microbial lineages endemic to geothermal iron-oxide mats fill important gaps in the evolutionary history of Archaea.</title>
        <authorList>
            <person name="Jay Z.J."/>
            <person name="Beam J.P."/>
            <person name="Dlakic M."/>
            <person name="Rusch D.B."/>
            <person name="Kozubal M.A."/>
            <person name="Inskeep W.P."/>
        </authorList>
    </citation>
    <scope>NUCLEOTIDE SEQUENCE [LARGE SCALE GENOMIC DNA]</scope>
    <source>
        <strain evidence="4">OSP_C</strain>
    </source>
</reference>
<dbReference type="GO" id="GO:0008675">
    <property type="term" value="F:2-dehydro-3-deoxy-phosphogluconate aldolase activity"/>
    <property type="evidence" value="ECO:0007669"/>
    <property type="project" value="UniProtKB-ARBA"/>
</dbReference>
<evidence type="ECO:0000313" key="5">
    <source>
        <dbReference type="Proteomes" id="UP000241473"/>
    </source>
</evidence>
<evidence type="ECO:0000256" key="1">
    <source>
        <dbReference type="ARBA" id="ARBA00023239"/>
    </source>
</evidence>
<dbReference type="Proteomes" id="UP000241473">
    <property type="component" value="Unassembled WGS sequence"/>
</dbReference>
<dbReference type="SUPFAM" id="SSF51569">
    <property type="entry name" value="Aldolase"/>
    <property type="match status" value="1"/>
</dbReference>
<protein>
    <submittedName>
        <fullName evidence="4">Dihydrodipicolinate synthase family protein</fullName>
    </submittedName>
</protein>
<keyword evidence="1" id="KW-0456">Lyase</keyword>
<sequence>MAIKTPGLIVPPLTPFNQLLKVDYSLLQKEIDYIIAECKPEAITVAGVETQEYQYLSHSERIELINKTVEYVGDRCKTVIGVSHPSIEKVVELSTLAEKLGAEAVQVIAPLRPYGGIPTKNELVNYFKRITEKVRLPIVLYHNPGPGAELSLDTMIDIAKLEGVDYIKESSRDMRRIGIMIQEIEKEGYARYFTTMEVLLPTLLLGGAGGTMPPPAAVIGRKIIDHFKQNNVKMAVEYQQKFYVFPGMWIKHGLAPLMKLAMKYMGLDLGDPYPPFQPIPENDVTE</sequence>
<evidence type="ECO:0000313" key="4">
    <source>
        <dbReference type="EMBL" id="PSN87167.1"/>
    </source>
</evidence>
<dbReference type="Gene3D" id="3.20.20.70">
    <property type="entry name" value="Aldolase class I"/>
    <property type="match status" value="1"/>
</dbReference>
<name>A0A2R6ALC1_9ARCH</name>
<feature type="non-terminal residue" evidence="4">
    <location>
        <position position="286"/>
    </location>
</feature>
<dbReference type="InterPro" id="IPR013785">
    <property type="entry name" value="Aldolase_TIM"/>
</dbReference>
<dbReference type="PANTHER" id="PTHR12128">
    <property type="entry name" value="DIHYDRODIPICOLINATE SYNTHASE"/>
    <property type="match status" value="1"/>
</dbReference>
<proteinExistence type="predicted"/>